<evidence type="ECO:0000313" key="2">
    <source>
        <dbReference type="Proteomes" id="UP000012045"/>
    </source>
</evidence>
<name>M7UDF1_BOTF1</name>
<gene>
    <name evidence="1" type="ORF">BcDW1_9957</name>
</gene>
<dbReference type="HOGENOM" id="CLU_2454446_0_0_1"/>
<dbReference type="AlphaFoldDB" id="M7UDF1"/>
<proteinExistence type="predicted"/>
<evidence type="ECO:0000313" key="1">
    <source>
        <dbReference type="EMBL" id="EMR81457.1"/>
    </source>
</evidence>
<sequence length="89" mass="10460">MFLVIFWGAYGMDMPIFGYTFWALQGEWRSCIHWVSKNFAEWLYMPIPYLAIGPVAEDIVRFCISMNSAEYKLEFVCLVQHLQTNCFSS</sequence>
<reference evidence="2" key="1">
    <citation type="journal article" date="2013" name="Genome Announc.">
        <title>Draft genome sequence of Botrytis cinerea BcDW1, inoculum for noble rot of grape berries.</title>
        <authorList>
            <person name="Blanco-Ulate B."/>
            <person name="Allen G."/>
            <person name="Powell A.L."/>
            <person name="Cantu D."/>
        </authorList>
    </citation>
    <scope>NUCLEOTIDE SEQUENCE [LARGE SCALE GENOMIC DNA]</scope>
    <source>
        <strain evidence="2">BcDW1</strain>
    </source>
</reference>
<protein>
    <submittedName>
        <fullName evidence="1">Uncharacterized protein</fullName>
    </submittedName>
</protein>
<dbReference type="Proteomes" id="UP000012045">
    <property type="component" value="Unassembled WGS sequence"/>
</dbReference>
<dbReference type="EMBL" id="KB708077">
    <property type="protein sequence ID" value="EMR81457.1"/>
    <property type="molecule type" value="Genomic_DNA"/>
</dbReference>
<organism evidence="1 2">
    <name type="scientific">Botryotinia fuckeliana (strain BcDW1)</name>
    <name type="common">Noble rot fungus</name>
    <name type="synonym">Botrytis cinerea</name>
    <dbReference type="NCBI Taxonomy" id="1290391"/>
    <lineage>
        <taxon>Eukaryota</taxon>
        <taxon>Fungi</taxon>
        <taxon>Dikarya</taxon>
        <taxon>Ascomycota</taxon>
        <taxon>Pezizomycotina</taxon>
        <taxon>Leotiomycetes</taxon>
        <taxon>Helotiales</taxon>
        <taxon>Sclerotiniaceae</taxon>
        <taxon>Botrytis</taxon>
    </lineage>
</organism>
<accession>M7UDF1</accession>